<gene>
    <name evidence="1" type="ORF">CCHL11_02499</name>
</gene>
<dbReference type="STRING" id="708187.A0A1Q8S8T6"/>
<comment type="caution">
    <text evidence="1">The sequence shown here is derived from an EMBL/GenBank/DDBJ whole genome shotgun (WGS) entry which is preliminary data.</text>
</comment>
<dbReference type="OrthoDB" id="4851597at2759"/>
<accession>A0A1Q8S8T6</accession>
<dbReference type="EMBL" id="MPGH01000002">
    <property type="protein sequence ID" value="OLN97874.1"/>
    <property type="molecule type" value="Genomic_DNA"/>
</dbReference>
<keyword evidence="2" id="KW-1185">Reference proteome</keyword>
<evidence type="ECO:0000313" key="1">
    <source>
        <dbReference type="EMBL" id="OLN97874.1"/>
    </source>
</evidence>
<name>A0A1Q8S8T6_9PEZI</name>
<dbReference type="Proteomes" id="UP000186583">
    <property type="component" value="Unassembled WGS sequence"/>
</dbReference>
<proteinExistence type="predicted"/>
<organism evidence="1 2">
    <name type="scientific">Colletotrichum chlorophyti</name>
    <dbReference type="NCBI Taxonomy" id="708187"/>
    <lineage>
        <taxon>Eukaryota</taxon>
        <taxon>Fungi</taxon>
        <taxon>Dikarya</taxon>
        <taxon>Ascomycota</taxon>
        <taxon>Pezizomycotina</taxon>
        <taxon>Sordariomycetes</taxon>
        <taxon>Hypocreomycetidae</taxon>
        <taxon>Glomerellales</taxon>
        <taxon>Glomerellaceae</taxon>
        <taxon>Colletotrichum</taxon>
    </lineage>
</organism>
<evidence type="ECO:0000313" key="2">
    <source>
        <dbReference type="Proteomes" id="UP000186583"/>
    </source>
</evidence>
<protein>
    <submittedName>
        <fullName evidence="1">Uncharacterized protein</fullName>
    </submittedName>
</protein>
<dbReference type="AlphaFoldDB" id="A0A1Q8S8T6"/>
<sequence length="113" mass="12944">DFILYLLDFKGENPNNNLYNKEEVDLGDKKASTFLMSSTFFYYIIGVRFSISTSITAIGTISIENPLGQVTYYILDAPTLFLFSLYNANRLEAYFNNVDNIIIQKNSKYIPVI</sequence>
<reference evidence="1 2" key="1">
    <citation type="submission" date="2016-11" db="EMBL/GenBank/DDBJ databases">
        <title>Draft Genome Assembly of Colletotrichum chlorophyti a pathogen of herbaceous plants.</title>
        <authorList>
            <person name="Gan P."/>
            <person name="Narusaka M."/>
            <person name="Tsushima A."/>
            <person name="Narusaka Y."/>
            <person name="Takano Y."/>
            <person name="Shirasu K."/>
        </authorList>
    </citation>
    <scope>NUCLEOTIDE SEQUENCE [LARGE SCALE GENOMIC DNA]</scope>
    <source>
        <strain evidence="1 2">NTL11</strain>
    </source>
</reference>
<feature type="non-terminal residue" evidence="1">
    <location>
        <position position="1"/>
    </location>
</feature>